<dbReference type="Proteomes" id="UP000321570">
    <property type="component" value="Unassembled WGS sequence"/>
</dbReference>
<evidence type="ECO:0000313" key="2">
    <source>
        <dbReference type="Proteomes" id="UP000321570"/>
    </source>
</evidence>
<dbReference type="AlphaFoldDB" id="A0A564Y6R0"/>
<reference evidence="1 2" key="1">
    <citation type="submission" date="2019-07" db="EMBL/GenBank/DDBJ databases">
        <authorList>
            <person name="Jastrzebski P J."/>
            <person name="Paukszto L."/>
            <person name="Jastrzebski P J."/>
        </authorList>
    </citation>
    <scope>NUCLEOTIDE SEQUENCE [LARGE SCALE GENOMIC DNA]</scope>
    <source>
        <strain evidence="1 2">WMS-il1</strain>
    </source>
</reference>
<accession>A0A564Y6R0</accession>
<evidence type="ECO:0000313" key="1">
    <source>
        <dbReference type="EMBL" id="VUZ42985.1"/>
    </source>
</evidence>
<keyword evidence="2" id="KW-1185">Reference proteome</keyword>
<sequence length="84" mass="9150">NVSWCSNTSTTKFISISDCTCLSQLATLIQTANNDMKLHPSVRDSVKVESSALHGIFHAYSRSGTTCLRAYLVRATISPEILST</sequence>
<protein>
    <submittedName>
        <fullName evidence="1">Uncharacterized protein</fullName>
    </submittedName>
</protein>
<dbReference type="EMBL" id="CABIJS010000110">
    <property type="protein sequence ID" value="VUZ42985.1"/>
    <property type="molecule type" value="Genomic_DNA"/>
</dbReference>
<organism evidence="1 2">
    <name type="scientific">Hymenolepis diminuta</name>
    <name type="common">Rat tapeworm</name>
    <dbReference type="NCBI Taxonomy" id="6216"/>
    <lineage>
        <taxon>Eukaryota</taxon>
        <taxon>Metazoa</taxon>
        <taxon>Spiralia</taxon>
        <taxon>Lophotrochozoa</taxon>
        <taxon>Platyhelminthes</taxon>
        <taxon>Cestoda</taxon>
        <taxon>Eucestoda</taxon>
        <taxon>Cyclophyllidea</taxon>
        <taxon>Hymenolepididae</taxon>
        <taxon>Hymenolepis</taxon>
    </lineage>
</organism>
<name>A0A564Y6R0_HYMDI</name>
<proteinExistence type="predicted"/>
<gene>
    <name evidence="1" type="ORF">WMSIL1_LOCUS3464</name>
</gene>
<feature type="non-terminal residue" evidence="1">
    <location>
        <position position="1"/>
    </location>
</feature>